<sequence length="1053" mass="107865">MEQTHEIRLKIDAAAAEAGSKRFTAALSAVKKAVQDLDRAADGTFAKLANHKPQFDVTPLTRATTEAQKLNTTLSATTRASDKAAADMRRVMLAADASIRQADTSALKLGYRLGDLGDTAGMAKLESALARLKTALAAPADLMAVKTARNDYENARVAINNAATAAEYAKGSLAQLAREQTEAARSAATHSAALDALRAEFNPLFAASKQYEATLERIAAAERAGVISTQLAARAREQAAATLEGVGRVGTAASKAGYQVQNASYQVGDFFVQVAAGTDATRALAMQLPQLLGGFGVWGAVAGAVAAIMGALVPILLSGGEATRKFDDVVSDLNTTLTTYRDSAAAVNGGTLALREEFGLAAESAQKFHAAMAAVAAMKMEQQLQEGVAALAATMSGVTDLMAQWDSATFLPEALRPETIYLTADAVSRLQSEFGLTLNQAHALSEALNEAKMAKGPEATSAAMGKVVAQLLAARDAGAKLPPELVKAVEEAATLGLTADRLSAILAPMPSMIGQATGQTNSWASAMSGVRAEISAIMSSLSAIGGGAISNAAKRAELTALQAGQTVRQAEVARLRYENEQRLAAREMGAGSGISGWAQRQLIGMERFQFEEGIRLDDQLNAQREAARKRETSTKGGGGGGGGRSRVEALGDEERALSKLTKSMNDRIVSLDSENAALMLLATGQAKTEESARFMADAMAANGGVLDDTTMAIVRQYEAASVLNEQLTRLARDPVKEWMDSVPDWQSAAKDIQASMTETFSTTLADFLKTGEFDATAFADALFAPVFDAVAQKATKELFTALGADNGGLLSGLFSSLGLSSMGATDATDAAAMTTGAGQAGSTIAASMVQAGGQVAAQIQAAMTGAGAQAGAAVRSGVQTGGAMAGAQISTAASTGGATLGAGVVQGAAQGAPILASGVASGASGGGILSGIGGWQELLGMALGAFSEGGVSTSPVGFAAMPASAFRHAPHFSQGTANTSGIPAVLHPNEAVIPLSRGRKIPVEMGETAGGTIIHAPQTININTPDADSFRRSQKQIAADMARAGQRAVSQNG</sequence>
<organism evidence="3 4">
    <name type="scientific">Paenirhodobacter ferrireducens</name>
    <dbReference type="NCBI Taxonomy" id="1215032"/>
    <lineage>
        <taxon>Bacteria</taxon>
        <taxon>Pseudomonadati</taxon>
        <taxon>Pseudomonadota</taxon>
        <taxon>Alphaproteobacteria</taxon>
        <taxon>Rhodobacterales</taxon>
        <taxon>Rhodobacter group</taxon>
        <taxon>Paenirhodobacter</taxon>
    </lineage>
</organism>
<keyword evidence="2" id="KW-0812">Transmembrane</keyword>
<feature type="compositionally biased region" description="Gly residues" evidence="1">
    <location>
        <begin position="635"/>
        <end position="644"/>
    </location>
</feature>
<reference evidence="3 4" key="1">
    <citation type="submission" date="2019-01" db="EMBL/GenBank/DDBJ databases">
        <title>Sinorhodobacter populi sp. nov. isolated from the symptomatic bark tissue of Populus euramericana canker.</title>
        <authorList>
            <person name="Xu G."/>
        </authorList>
    </citation>
    <scope>NUCLEOTIDE SEQUENCE [LARGE SCALE GENOMIC DNA]</scope>
    <source>
        <strain evidence="3 4">CCTCC AB2012026</strain>
    </source>
</reference>
<evidence type="ECO:0000256" key="2">
    <source>
        <dbReference type="SAM" id="Phobius"/>
    </source>
</evidence>
<keyword evidence="4" id="KW-1185">Reference proteome</keyword>
<evidence type="ECO:0000313" key="4">
    <source>
        <dbReference type="Proteomes" id="UP000286594"/>
    </source>
</evidence>
<keyword evidence="2" id="KW-1133">Transmembrane helix</keyword>
<evidence type="ECO:0000313" key="3">
    <source>
        <dbReference type="EMBL" id="RWR45367.1"/>
    </source>
</evidence>
<keyword evidence="2" id="KW-0472">Membrane</keyword>
<dbReference type="AlphaFoldDB" id="A0A443L802"/>
<evidence type="ECO:0000256" key="1">
    <source>
        <dbReference type="SAM" id="MobiDB-lite"/>
    </source>
</evidence>
<name>A0A443L802_9RHOB</name>
<feature type="region of interest" description="Disordered" evidence="1">
    <location>
        <begin position="1031"/>
        <end position="1053"/>
    </location>
</feature>
<dbReference type="EMBL" id="SAVB01000024">
    <property type="protein sequence ID" value="RWR45367.1"/>
    <property type="molecule type" value="Genomic_DNA"/>
</dbReference>
<dbReference type="OrthoDB" id="5461326at2"/>
<dbReference type="RefSeq" id="WP_128151185.1">
    <property type="nucleotide sequence ID" value="NZ_SAVB01000024.1"/>
</dbReference>
<protein>
    <submittedName>
        <fullName evidence="3">Uncharacterized protein</fullName>
    </submittedName>
</protein>
<comment type="caution">
    <text evidence="3">The sequence shown here is derived from an EMBL/GenBank/DDBJ whole genome shotgun (WGS) entry which is preliminary data.</text>
</comment>
<dbReference type="Proteomes" id="UP000286594">
    <property type="component" value="Unassembled WGS sequence"/>
</dbReference>
<feature type="transmembrane region" description="Helical" evidence="2">
    <location>
        <begin position="291"/>
        <end position="317"/>
    </location>
</feature>
<feature type="region of interest" description="Disordered" evidence="1">
    <location>
        <begin position="622"/>
        <end position="650"/>
    </location>
</feature>
<gene>
    <name evidence="3" type="ORF">EOW65_16130</name>
</gene>
<accession>A0A443L802</accession>
<proteinExistence type="predicted"/>